<evidence type="ECO:0000256" key="2">
    <source>
        <dbReference type="ARBA" id="ARBA00022737"/>
    </source>
</evidence>
<dbReference type="InterPro" id="IPR056734">
    <property type="entry name" value="NANM"/>
</dbReference>
<gene>
    <name evidence="4" type="ORF">DEIPH_ctg046orf0016</name>
</gene>
<dbReference type="InterPro" id="IPR019936">
    <property type="entry name" value="NanM_proteobact"/>
</dbReference>
<dbReference type="OrthoDB" id="198899at2"/>
<dbReference type="RefSeq" id="WP_034358956.1">
    <property type="nucleotide sequence ID" value="NZ_JHAC01000044.1"/>
</dbReference>
<proteinExistence type="predicted"/>
<evidence type="ECO:0000256" key="1">
    <source>
        <dbReference type="ARBA" id="ARBA00022441"/>
    </source>
</evidence>
<dbReference type="NCBIfam" id="NF010730">
    <property type="entry name" value="PRK14131.1"/>
    <property type="match status" value="1"/>
</dbReference>
<feature type="chain" id="PRO_5001485507" description="N-acetylneuraminate epimerase" evidence="3">
    <location>
        <begin position="22"/>
        <end position="379"/>
    </location>
</feature>
<protein>
    <recommendedName>
        <fullName evidence="6">N-acetylneuraminate epimerase</fullName>
    </recommendedName>
</protein>
<evidence type="ECO:0000256" key="3">
    <source>
        <dbReference type="SAM" id="SignalP"/>
    </source>
</evidence>
<dbReference type="AlphaFoldDB" id="A0A016QM47"/>
<keyword evidence="2" id="KW-0677">Repeat</keyword>
<organism evidence="4 5">
    <name type="scientific">Deinococcus phoenicis</name>
    <dbReference type="NCBI Taxonomy" id="1476583"/>
    <lineage>
        <taxon>Bacteria</taxon>
        <taxon>Thermotogati</taxon>
        <taxon>Deinococcota</taxon>
        <taxon>Deinococci</taxon>
        <taxon>Deinococcales</taxon>
        <taxon>Deinococcaceae</taxon>
        <taxon>Deinococcus</taxon>
    </lineage>
</organism>
<comment type="caution">
    <text evidence="4">The sequence shown here is derived from an EMBL/GenBank/DDBJ whole genome shotgun (WGS) entry which is preliminary data.</text>
</comment>
<dbReference type="PATRIC" id="fig|1476583.3.peg.2699"/>
<feature type="signal peptide" evidence="3">
    <location>
        <begin position="1"/>
        <end position="21"/>
    </location>
</feature>
<dbReference type="EMBL" id="JHAC01000044">
    <property type="protein sequence ID" value="EYB67225.1"/>
    <property type="molecule type" value="Genomic_DNA"/>
</dbReference>
<sequence length="379" mass="39828">MYRTGLAFALLAAATLGSAQAQTQVYPDLPTPIKNGTGTLIGQTIYVGLGTAGNAWFALDLSQPVRQWVPIAPFPDMPRDQAVSAAVDGKLYVFGGIGKATPAATTAVFNQVFVYDPAKNAWSQLPTRAPRDIAGGVAVSQGGAVLMFGGVNRNIFDGYFRDLAASEGNKAEQDQVSRAYFDQRPQDYFLGREVMSFAPADNRWKQVDILPFGGTAGSALVARGNTLTLLNGEIKPGVRTPAVRQGQVGPSGLTWRSLPDLVGPAAGEAQEGLAGAYAGYSHGTLLVTGGANFPGARAKLAGGVNYAHEGLTKTWRKDVYALVGGQWKNVGALPQAQGYGLAVPYGDEVILVGGELQGGQATPQVMSLEWQGDTLKIRD</sequence>
<dbReference type="SUPFAM" id="SSF50965">
    <property type="entry name" value="Galactose oxidase, central domain"/>
    <property type="match status" value="1"/>
</dbReference>
<dbReference type="InterPro" id="IPR011043">
    <property type="entry name" value="Gal_Oxase/kelch_b-propeller"/>
</dbReference>
<accession>A0A016QM47</accession>
<dbReference type="Gene3D" id="2.120.10.80">
    <property type="entry name" value="Kelch-type beta propeller"/>
    <property type="match status" value="2"/>
</dbReference>
<dbReference type="NCBIfam" id="TIGR03547">
    <property type="entry name" value="muta_rot_YjhT"/>
    <property type="match status" value="1"/>
</dbReference>
<dbReference type="PANTHER" id="PTHR45632">
    <property type="entry name" value="LD33804P"/>
    <property type="match status" value="1"/>
</dbReference>
<dbReference type="eggNOG" id="COG3055">
    <property type="taxonomic scope" value="Bacteria"/>
</dbReference>
<reference evidence="4 5" key="1">
    <citation type="submission" date="2014-03" db="EMBL/GenBank/DDBJ databases">
        <title>Draft genome sequence of Deinococcus phoenicis 1P10ME.</title>
        <authorList>
            <person name="Stepanov V.G."/>
            <person name="Vaishampayan P."/>
            <person name="Venkateswaran K."/>
            <person name="Fox G.E."/>
        </authorList>
    </citation>
    <scope>NUCLEOTIDE SEQUENCE [LARGE SCALE GENOMIC DNA]</scope>
    <source>
        <strain evidence="4 5">1P10ME</strain>
    </source>
</reference>
<evidence type="ECO:0000313" key="5">
    <source>
        <dbReference type="Proteomes" id="UP000020492"/>
    </source>
</evidence>
<evidence type="ECO:0008006" key="6">
    <source>
        <dbReference type="Google" id="ProtNLM"/>
    </source>
</evidence>
<keyword evidence="1" id="KW-0880">Kelch repeat</keyword>
<dbReference type="Pfam" id="PF24996">
    <property type="entry name" value="NANM"/>
    <property type="match status" value="1"/>
</dbReference>
<keyword evidence="3" id="KW-0732">Signal</keyword>
<dbReference type="Proteomes" id="UP000020492">
    <property type="component" value="Unassembled WGS sequence"/>
</dbReference>
<dbReference type="STRING" id="1476583.DEIPH_ctg046orf0016"/>
<name>A0A016QM47_9DEIO</name>
<dbReference type="InterPro" id="IPR015915">
    <property type="entry name" value="Kelch-typ_b-propeller"/>
</dbReference>
<keyword evidence="5" id="KW-1185">Reference proteome</keyword>
<evidence type="ECO:0000313" key="4">
    <source>
        <dbReference type="EMBL" id="EYB67225.1"/>
    </source>
</evidence>